<evidence type="ECO:0000256" key="9">
    <source>
        <dbReference type="ARBA" id="ARBA00023136"/>
    </source>
</evidence>
<keyword evidence="8 11" id="KW-1133">Transmembrane helix</keyword>
<dbReference type="InterPro" id="IPR023346">
    <property type="entry name" value="Lysozyme-like_dom_sf"/>
</dbReference>
<sequence length="236" mass="27654">MIKRFFKFILKIALWFVILSIGLVFLYKWVPVPVTPLMVIRHFEKSDVKKETFWKHDWVSIDAISKNLQLAVICSEDQNFLTHKGFDIKAIEKAYKNNKRGQKIKGASTISQQTAKNVFLWPQRSWLRKGLEAYFTFLIEWIWSKERIIEVYLNSIEMGHGIYGAEAASRYWFKKSASKLWLYEAAAIAAILPNPRVYKANPASNYIQTRKTWIVKQMNYFGSLDYSKNDGKPLKN</sequence>
<evidence type="ECO:0000259" key="12">
    <source>
        <dbReference type="Pfam" id="PF00912"/>
    </source>
</evidence>
<comment type="caution">
    <text evidence="13">The sequence shown here is derived from an EMBL/GenBank/DDBJ whole genome shotgun (WGS) entry which is preliminary data.</text>
</comment>
<evidence type="ECO:0000256" key="6">
    <source>
        <dbReference type="ARBA" id="ARBA00022960"/>
    </source>
</evidence>
<keyword evidence="5 11" id="KW-0812">Transmembrane</keyword>
<evidence type="ECO:0000256" key="11">
    <source>
        <dbReference type="HAMAP-Rule" id="MF_00766"/>
    </source>
</evidence>
<dbReference type="InterPro" id="IPR001264">
    <property type="entry name" value="Glyco_trans_51"/>
</dbReference>
<keyword evidence="1 11" id="KW-1003">Cell membrane</keyword>
<keyword evidence="7 11" id="KW-0573">Peptidoglycan synthesis</keyword>
<organism evidence="13 14">
    <name type="scientific">Flavivirga amylovorans</name>
    <dbReference type="NCBI Taxonomy" id="870486"/>
    <lineage>
        <taxon>Bacteria</taxon>
        <taxon>Pseudomonadati</taxon>
        <taxon>Bacteroidota</taxon>
        <taxon>Flavobacteriia</taxon>
        <taxon>Flavobacteriales</taxon>
        <taxon>Flavobacteriaceae</taxon>
        <taxon>Flavivirga</taxon>
    </lineage>
</organism>
<evidence type="ECO:0000256" key="5">
    <source>
        <dbReference type="ARBA" id="ARBA00022692"/>
    </source>
</evidence>
<protein>
    <recommendedName>
        <fullName evidence="11">Biosynthetic peptidoglycan transglycosylase</fullName>
        <ecNumber evidence="11">2.4.99.28</ecNumber>
    </recommendedName>
    <alternativeName>
        <fullName evidence="11">Glycan polymerase</fullName>
    </alternativeName>
    <alternativeName>
        <fullName evidence="11">Peptidoglycan glycosyltransferase MtgA</fullName>
        <shortName evidence="11">PGT</shortName>
    </alternativeName>
</protein>
<comment type="function">
    <text evidence="11">Peptidoglycan polymerase that catalyzes glycan chain elongation from lipid-linked precursors.</text>
</comment>
<comment type="similarity">
    <text evidence="11">Belongs to the glycosyltransferase 51 family.</text>
</comment>
<dbReference type="Proteomes" id="UP001176891">
    <property type="component" value="Unassembled WGS sequence"/>
</dbReference>
<dbReference type="PANTHER" id="PTHR30400:SF0">
    <property type="entry name" value="BIOSYNTHETIC PEPTIDOGLYCAN TRANSGLYCOSYLASE"/>
    <property type="match status" value="1"/>
</dbReference>
<dbReference type="EMBL" id="JAUOEM010000002">
    <property type="protein sequence ID" value="MDO5986859.1"/>
    <property type="molecule type" value="Genomic_DNA"/>
</dbReference>
<feature type="domain" description="Glycosyl transferase family 51" evidence="12">
    <location>
        <begin position="55"/>
        <end position="218"/>
    </location>
</feature>
<keyword evidence="4 11" id="KW-0808">Transferase</keyword>
<evidence type="ECO:0000256" key="8">
    <source>
        <dbReference type="ARBA" id="ARBA00022989"/>
    </source>
</evidence>
<dbReference type="EC" id="2.4.99.28" evidence="11"/>
<keyword evidence="3 11" id="KW-0328">Glycosyltransferase</keyword>
<keyword evidence="14" id="KW-1185">Reference proteome</keyword>
<evidence type="ECO:0000256" key="3">
    <source>
        <dbReference type="ARBA" id="ARBA00022676"/>
    </source>
</evidence>
<evidence type="ECO:0000256" key="10">
    <source>
        <dbReference type="ARBA" id="ARBA00023316"/>
    </source>
</evidence>
<comment type="pathway">
    <text evidence="11">Cell wall biogenesis; peptidoglycan biosynthesis.</text>
</comment>
<evidence type="ECO:0000256" key="2">
    <source>
        <dbReference type="ARBA" id="ARBA00022519"/>
    </source>
</evidence>
<evidence type="ECO:0000256" key="4">
    <source>
        <dbReference type="ARBA" id="ARBA00022679"/>
    </source>
</evidence>
<dbReference type="SUPFAM" id="SSF53955">
    <property type="entry name" value="Lysozyme-like"/>
    <property type="match status" value="1"/>
</dbReference>
<dbReference type="GO" id="GO:0016757">
    <property type="term" value="F:glycosyltransferase activity"/>
    <property type="evidence" value="ECO:0007669"/>
    <property type="project" value="UniProtKB-KW"/>
</dbReference>
<feature type="transmembrane region" description="Helical" evidence="11">
    <location>
        <begin position="12"/>
        <end position="30"/>
    </location>
</feature>
<proteinExistence type="inferred from homology"/>
<name>A0ABT8WZQ3_9FLAO</name>
<evidence type="ECO:0000256" key="1">
    <source>
        <dbReference type="ARBA" id="ARBA00022475"/>
    </source>
</evidence>
<comment type="subcellular location">
    <subcellularLocation>
        <location evidence="11">Cell membrane</location>
        <topology evidence="11">Single-pass membrane protein</topology>
    </subcellularLocation>
</comment>
<dbReference type="NCBIfam" id="TIGR02070">
    <property type="entry name" value="mono_pep_trsgly"/>
    <property type="match status" value="1"/>
</dbReference>
<dbReference type="Pfam" id="PF00912">
    <property type="entry name" value="Transgly"/>
    <property type="match status" value="1"/>
</dbReference>
<dbReference type="PANTHER" id="PTHR30400">
    <property type="entry name" value="MONOFUNCTIONAL BIOSYNTHETIC PEPTIDOGLYCAN TRANSGLYCOSYLASE"/>
    <property type="match status" value="1"/>
</dbReference>
<accession>A0ABT8WZQ3</accession>
<keyword evidence="9 11" id="KW-0472">Membrane</keyword>
<evidence type="ECO:0000313" key="14">
    <source>
        <dbReference type="Proteomes" id="UP001176891"/>
    </source>
</evidence>
<evidence type="ECO:0000313" key="13">
    <source>
        <dbReference type="EMBL" id="MDO5986859.1"/>
    </source>
</evidence>
<dbReference type="RefSeq" id="WP_303281388.1">
    <property type="nucleotide sequence ID" value="NZ_BAABCZ010000005.1"/>
</dbReference>
<evidence type="ECO:0000256" key="7">
    <source>
        <dbReference type="ARBA" id="ARBA00022984"/>
    </source>
</evidence>
<comment type="catalytic activity">
    <reaction evidence="11">
        <text>[GlcNAc-(1-&gt;4)-Mur2Ac(oyl-L-Ala-gamma-D-Glu-L-Lys-D-Ala-D-Ala)](n)-di-trans,octa-cis-undecaprenyl diphosphate + beta-D-GlcNAc-(1-&gt;4)-Mur2Ac(oyl-L-Ala-gamma-D-Glu-L-Lys-D-Ala-D-Ala)-di-trans,octa-cis-undecaprenyl diphosphate = [GlcNAc-(1-&gt;4)-Mur2Ac(oyl-L-Ala-gamma-D-Glu-L-Lys-D-Ala-D-Ala)](n+1)-di-trans,octa-cis-undecaprenyl diphosphate + di-trans,octa-cis-undecaprenyl diphosphate + H(+)</text>
        <dbReference type="Rhea" id="RHEA:23708"/>
        <dbReference type="Rhea" id="RHEA-COMP:9602"/>
        <dbReference type="Rhea" id="RHEA-COMP:9603"/>
        <dbReference type="ChEBI" id="CHEBI:15378"/>
        <dbReference type="ChEBI" id="CHEBI:58405"/>
        <dbReference type="ChEBI" id="CHEBI:60033"/>
        <dbReference type="ChEBI" id="CHEBI:78435"/>
        <dbReference type="EC" id="2.4.99.28"/>
    </reaction>
</comment>
<dbReference type="InterPro" id="IPR036950">
    <property type="entry name" value="PBP_transglycosylase"/>
</dbReference>
<keyword evidence="6 11" id="KW-0133">Cell shape</keyword>
<dbReference type="HAMAP" id="MF_00766">
    <property type="entry name" value="PGT_MtgA"/>
    <property type="match status" value="1"/>
</dbReference>
<keyword evidence="2" id="KW-0997">Cell inner membrane</keyword>
<dbReference type="InterPro" id="IPR011812">
    <property type="entry name" value="Pep_trsgly"/>
</dbReference>
<dbReference type="Gene3D" id="1.10.3810.10">
    <property type="entry name" value="Biosynthetic peptidoglycan transglycosylase-like"/>
    <property type="match status" value="1"/>
</dbReference>
<reference evidence="13" key="1">
    <citation type="submission" date="2023-07" db="EMBL/GenBank/DDBJ databases">
        <title>Two novel species in the genus Flavivirga.</title>
        <authorList>
            <person name="Kwon K."/>
        </authorList>
    </citation>
    <scope>NUCLEOTIDE SEQUENCE</scope>
    <source>
        <strain evidence="13">KACC 14157</strain>
    </source>
</reference>
<keyword evidence="10 11" id="KW-0961">Cell wall biogenesis/degradation</keyword>
<gene>
    <name evidence="11 13" type="primary">mtgA</name>
    <name evidence="13" type="ORF">Q4Q39_05505</name>
</gene>